<feature type="transmembrane region" description="Helical" evidence="1">
    <location>
        <begin position="45"/>
        <end position="69"/>
    </location>
</feature>
<proteinExistence type="predicted"/>
<feature type="transmembrane region" description="Helical" evidence="1">
    <location>
        <begin position="125"/>
        <end position="153"/>
    </location>
</feature>
<feature type="transmembrane region" description="Helical" evidence="1">
    <location>
        <begin position="449"/>
        <end position="466"/>
    </location>
</feature>
<accession>A0A2P2BYQ6</accession>
<keyword evidence="1" id="KW-0812">Transmembrane</keyword>
<feature type="transmembrane region" description="Helical" evidence="1">
    <location>
        <begin position="237"/>
        <end position="257"/>
    </location>
</feature>
<feature type="transmembrane region" description="Helical" evidence="1">
    <location>
        <begin position="472"/>
        <end position="493"/>
    </location>
</feature>
<sequence>MTTVGRQVLGTRQALGAVLALRATQRYAPVRRLLSHRSFRAATAAWRWVQVVGATLAGWAAGAVGAAGLGGRSHGAGLFVAALVAVNAYGMALFALRQLTGTRARLIIHPPDEPMLRALDVPRSALFVATSVLPAVWVTLTLCAGTAAALLAFSAAPWPSWWVLSVPITGALGVIAVSSRQVRRGSAARDGRRREVAIVVLALVAGIVLALGTRFWALGDRVGLNADWLVSPSLGGAATGVALLVSAALSAVVMTGLRRMAECGFEHATAGSARSRRDLSAGRSDTLAAWHRQSRTFTSGPEAVVVASGLRVLLAGGAFLAGAVAAGVRLPETLLRHAVVPASSGVMFVSLLIVVGLLFSALGPTAMLPRLRFEWENSSAGALAVALRSMVYPVAALVVPAVVFATAQSLAAREVVVKALAVAVALVGAAVVAETVVPAREETDNTSTPGTISALVVLILTAPVMAAPSGVVWALVTLSYSLALIGVGGACLARRILHLPLSTAV</sequence>
<reference evidence="2" key="1">
    <citation type="submission" date="2015-08" db="EMBL/GenBank/DDBJ databases">
        <authorList>
            <person name="Babu N.S."/>
            <person name="Beckwith C.J."/>
            <person name="Beseler K.G."/>
            <person name="Brison A."/>
            <person name="Carone J.V."/>
            <person name="Caskin T.P."/>
            <person name="Diamond M."/>
            <person name="Durham M.E."/>
            <person name="Foxe J.M."/>
            <person name="Go M."/>
            <person name="Henderson B.A."/>
            <person name="Jones I.B."/>
            <person name="McGettigan J.A."/>
            <person name="Micheletti S.J."/>
            <person name="Nasrallah M.E."/>
            <person name="Ortiz D."/>
            <person name="Piller C.R."/>
            <person name="Privatt S.R."/>
            <person name="Schneider S.L."/>
            <person name="Sharp S."/>
            <person name="Smith T.C."/>
            <person name="Stanton J.D."/>
            <person name="Ullery H.E."/>
            <person name="Wilson R.J."/>
            <person name="Serrano M.G."/>
            <person name="Buck G."/>
            <person name="Lee V."/>
            <person name="Wang Y."/>
            <person name="Carvalho R."/>
            <person name="Voegtly L."/>
            <person name="Shi R."/>
            <person name="Duckworth R."/>
            <person name="Johnson A."/>
            <person name="Loviza R."/>
            <person name="Walstead R."/>
            <person name="Shah Z."/>
            <person name="Kiflezghi M."/>
            <person name="Wade K."/>
            <person name="Ball S.L."/>
            <person name="Bradley K.W."/>
            <person name="Asai D.J."/>
            <person name="Bowman C.A."/>
            <person name="Russell D.A."/>
            <person name="Pope W.H."/>
            <person name="Jacobs-Sera D."/>
            <person name="Hendrix R.W."/>
            <person name="Hatfull G.F."/>
        </authorList>
    </citation>
    <scope>NUCLEOTIDE SEQUENCE</scope>
</reference>
<feature type="transmembrane region" description="Helical" evidence="1">
    <location>
        <begin position="303"/>
        <end position="326"/>
    </location>
</feature>
<gene>
    <name evidence="2" type="ORF">NOCA2220076</name>
</gene>
<name>A0A2P2BYQ6_9ZZZZ</name>
<feature type="transmembrane region" description="Helical" evidence="1">
    <location>
        <begin position="380"/>
        <end position="403"/>
    </location>
</feature>
<feature type="transmembrane region" description="Helical" evidence="1">
    <location>
        <begin position="346"/>
        <end position="368"/>
    </location>
</feature>
<dbReference type="EMBL" id="CZKA01000015">
    <property type="protein sequence ID" value="CUR54885.1"/>
    <property type="molecule type" value="Genomic_DNA"/>
</dbReference>
<feature type="transmembrane region" description="Helical" evidence="1">
    <location>
        <begin position="159"/>
        <end position="177"/>
    </location>
</feature>
<feature type="transmembrane region" description="Helical" evidence="1">
    <location>
        <begin position="198"/>
        <end position="217"/>
    </location>
</feature>
<organism evidence="2">
    <name type="scientific">metagenome</name>
    <dbReference type="NCBI Taxonomy" id="256318"/>
    <lineage>
        <taxon>unclassified sequences</taxon>
        <taxon>metagenomes</taxon>
    </lineage>
</organism>
<evidence type="ECO:0000313" key="2">
    <source>
        <dbReference type="EMBL" id="CUR54885.1"/>
    </source>
</evidence>
<feature type="transmembrane region" description="Helical" evidence="1">
    <location>
        <begin position="415"/>
        <end position="437"/>
    </location>
</feature>
<dbReference type="AlphaFoldDB" id="A0A2P2BYQ6"/>
<evidence type="ECO:0000256" key="1">
    <source>
        <dbReference type="SAM" id="Phobius"/>
    </source>
</evidence>
<keyword evidence="1" id="KW-1133">Transmembrane helix</keyword>
<feature type="transmembrane region" description="Helical" evidence="1">
    <location>
        <begin position="75"/>
        <end position="96"/>
    </location>
</feature>
<keyword evidence="1" id="KW-0472">Membrane</keyword>
<protein>
    <submittedName>
        <fullName evidence="2">Uncharacterized protein</fullName>
    </submittedName>
</protein>